<comment type="caution">
    <text evidence="1">The sequence shown here is derived from an EMBL/GenBank/DDBJ whole genome shotgun (WGS) entry which is preliminary data.</text>
</comment>
<name>A0A9W6B9Q0_9FLAO</name>
<proteinExistence type="predicted"/>
<dbReference type="AlphaFoldDB" id="A0A9W6B9Q0"/>
<evidence type="ECO:0000313" key="1">
    <source>
        <dbReference type="EMBL" id="GLB54178.1"/>
    </source>
</evidence>
<reference evidence="1" key="1">
    <citation type="submission" date="2022-07" db="EMBL/GenBank/DDBJ databases">
        <title>Taxonomy of Novel Oxalotrophic and Methylotrophic Bacteria.</title>
        <authorList>
            <person name="Sahin N."/>
            <person name="Tani A."/>
        </authorList>
    </citation>
    <scope>NUCLEOTIDE SEQUENCE</scope>
    <source>
        <strain evidence="1">AM327</strain>
    </source>
</reference>
<dbReference type="EMBL" id="BRVP01000041">
    <property type="protein sequence ID" value="GLB54178.1"/>
    <property type="molecule type" value="Genomic_DNA"/>
</dbReference>
<keyword evidence="2" id="KW-1185">Reference proteome</keyword>
<dbReference type="Proteomes" id="UP001143545">
    <property type="component" value="Unassembled WGS sequence"/>
</dbReference>
<evidence type="ECO:0000313" key="2">
    <source>
        <dbReference type="Proteomes" id="UP001143545"/>
    </source>
</evidence>
<accession>A0A9W6B9Q0</accession>
<protein>
    <submittedName>
        <fullName evidence="1">Uncharacterized protein</fullName>
    </submittedName>
</protein>
<gene>
    <name evidence="1" type="ORF">NBRC110019_32190</name>
</gene>
<organism evidence="1 2">
    <name type="scientific">Neptunitalea chrysea</name>
    <dbReference type="NCBI Taxonomy" id="1647581"/>
    <lineage>
        <taxon>Bacteria</taxon>
        <taxon>Pseudomonadati</taxon>
        <taxon>Bacteroidota</taxon>
        <taxon>Flavobacteriia</taxon>
        <taxon>Flavobacteriales</taxon>
        <taxon>Flavobacteriaceae</taxon>
        <taxon>Neptunitalea</taxon>
    </lineage>
</organism>
<sequence length="165" mass="19509">MLSVNKEKKKQNTLLSPQIRTTQMMVIYTLLIITYKPISKRLGDFMDDVYNKMQQRCKIYAITYTLSKVKKKLNFGDNFLSQAIFHTSCIYNTDDALSKFSNFGLHFHPCVYNRIKDTWKSRMFRAEYLLSILNTIEPKEDSTSRLAVMHYVLEQVCMGLLYVFW</sequence>